<dbReference type="Gene3D" id="2.130.10.10">
    <property type="entry name" value="YVTN repeat-like/Quinoprotein amine dehydrogenase"/>
    <property type="match status" value="1"/>
</dbReference>
<proteinExistence type="inferred from homology"/>
<evidence type="ECO:0000256" key="6">
    <source>
        <dbReference type="PROSITE-ProRule" id="PRU00023"/>
    </source>
</evidence>
<dbReference type="PANTHER" id="PTHR11707">
    <property type="entry name" value="L-ASPARAGINASE"/>
    <property type="match status" value="1"/>
</dbReference>
<evidence type="ECO:0000256" key="2">
    <source>
        <dbReference type="ARBA" id="ARBA00022737"/>
    </source>
</evidence>
<dbReference type="InterPro" id="IPR037152">
    <property type="entry name" value="L-asparaginase_N_sf"/>
</dbReference>
<name>A0A8H3KXE6_9GLOM</name>
<dbReference type="Gene3D" id="3.40.50.1170">
    <property type="entry name" value="L-asparaginase, N-terminal domain"/>
    <property type="match status" value="1"/>
</dbReference>
<dbReference type="EMBL" id="BLAL01000012">
    <property type="protein sequence ID" value="GES74776.1"/>
    <property type="molecule type" value="Genomic_DNA"/>
</dbReference>
<dbReference type="InterPro" id="IPR036770">
    <property type="entry name" value="Ankyrin_rpt-contain_sf"/>
</dbReference>
<dbReference type="InterPro" id="IPR040919">
    <property type="entry name" value="Asparaginase_C"/>
</dbReference>
<comment type="caution">
    <text evidence="11">The sequence shown here is derived from an EMBL/GenBank/DDBJ whole genome shotgun (WGS) entry which is preliminary data.</text>
</comment>
<accession>A0A8H3KXE6</accession>
<evidence type="ECO:0000256" key="1">
    <source>
        <dbReference type="ARBA" id="ARBA00012920"/>
    </source>
</evidence>
<dbReference type="InterPro" id="IPR041725">
    <property type="entry name" value="L-asparaginase_I"/>
</dbReference>
<dbReference type="Pfam" id="PF00710">
    <property type="entry name" value="Asparaginase"/>
    <property type="match status" value="1"/>
</dbReference>
<protein>
    <recommendedName>
        <fullName evidence="1">asparaginase</fullName>
        <ecNumber evidence="1">3.5.1.1</ecNumber>
    </recommendedName>
</protein>
<keyword evidence="2" id="KW-0677">Repeat</keyword>
<dbReference type="PIRSF" id="PIRSF001220">
    <property type="entry name" value="L-ASNase_gatD"/>
    <property type="match status" value="1"/>
</dbReference>
<dbReference type="PROSITE" id="PS51732">
    <property type="entry name" value="ASN_GLN_ASE_3"/>
    <property type="match status" value="1"/>
</dbReference>
<dbReference type="Gene3D" id="1.25.40.20">
    <property type="entry name" value="Ankyrin repeat-containing domain"/>
    <property type="match status" value="2"/>
</dbReference>
<feature type="repeat" description="ANK" evidence="6">
    <location>
        <begin position="978"/>
        <end position="1010"/>
    </location>
</feature>
<dbReference type="PIRSF" id="PIRSF500176">
    <property type="entry name" value="L_ASNase"/>
    <property type="match status" value="1"/>
</dbReference>
<dbReference type="SUPFAM" id="SSF48403">
    <property type="entry name" value="Ankyrin repeat"/>
    <property type="match status" value="1"/>
</dbReference>
<dbReference type="InterPro" id="IPR006034">
    <property type="entry name" value="Asparaginase/glutaminase-like"/>
</dbReference>
<evidence type="ECO:0000256" key="5">
    <source>
        <dbReference type="ARBA" id="ARBA00061199"/>
    </source>
</evidence>
<dbReference type="GO" id="GO:0004067">
    <property type="term" value="F:asparaginase activity"/>
    <property type="evidence" value="ECO:0007669"/>
    <property type="project" value="UniProtKB-UniRule"/>
</dbReference>
<feature type="active site" evidence="7">
    <location>
        <position position="610"/>
    </location>
</feature>
<dbReference type="PROSITE" id="PS50088">
    <property type="entry name" value="ANK_REPEAT"/>
    <property type="match status" value="2"/>
</dbReference>
<keyword evidence="4 6" id="KW-0040">ANK repeat</keyword>
<reference evidence="11" key="1">
    <citation type="submission" date="2019-10" db="EMBL/GenBank/DDBJ databases">
        <title>Conservation and host-specific expression of non-tandemly repeated heterogenous ribosome RNA gene in arbuscular mycorrhizal fungi.</title>
        <authorList>
            <person name="Maeda T."/>
            <person name="Kobayashi Y."/>
            <person name="Nakagawa T."/>
            <person name="Ezawa T."/>
            <person name="Yamaguchi K."/>
            <person name="Bino T."/>
            <person name="Nishimoto Y."/>
            <person name="Shigenobu S."/>
            <person name="Kawaguchi M."/>
        </authorList>
    </citation>
    <scope>NUCLEOTIDE SEQUENCE</scope>
    <source>
        <strain evidence="11">HR1</strain>
    </source>
</reference>
<dbReference type="InterPro" id="IPR015943">
    <property type="entry name" value="WD40/YVTN_repeat-like_dom_sf"/>
</dbReference>
<feature type="region of interest" description="Disordered" evidence="8">
    <location>
        <begin position="411"/>
        <end position="440"/>
    </location>
</feature>
<dbReference type="FunFam" id="3.40.50.1170:FF:000003">
    <property type="entry name" value="60 kDa lysophospholipase"/>
    <property type="match status" value="1"/>
</dbReference>
<comment type="similarity">
    <text evidence="5">In the N-terminal section; belongs to the asparaginase 1 family.</text>
</comment>
<dbReference type="PROSITE" id="PS00917">
    <property type="entry name" value="ASN_GLN_ASE_2"/>
    <property type="match status" value="1"/>
</dbReference>
<dbReference type="EC" id="3.5.1.1" evidence="1"/>
<dbReference type="InterPro" id="IPR036322">
    <property type="entry name" value="WD40_repeat_dom_sf"/>
</dbReference>
<dbReference type="InterPro" id="IPR027473">
    <property type="entry name" value="L-asparaginase_C"/>
</dbReference>
<dbReference type="FunFam" id="3.40.50.40:FF:000001">
    <property type="entry name" value="L-asparaginase 1"/>
    <property type="match status" value="1"/>
</dbReference>
<dbReference type="InterPro" id="IPR027475">
    <property type="entry name" value="Asparaginase/glutaminase_AS2"/>
</dbReference>
<organism evidence="11 12">
    <name type="scientific">Rhizophagus clarus</name>
    <dbReference type="NCBI Taxonomy" id="94130"/>
    <lineage>
        <taxon>Eukaryota</taxon>
        <taxon>Fungi</taxon>
        <taxon>Fungi incertae sedis</taxon>
        <taxon>Mucoromycota</taxon>
        <taxon>Glomeromycotina</taxon>
        <taxon>Glomeromycetes</taxon>
        <taxon>Glomerales</taxon>
        <taxon>Glomeraceae</taxon>
        <taxon>Rhizophagus</taxon>
    </lineage>
</organism>
<dbReference type="SMART" id="SM00248">
    <property type="entry name" value="ANK"/>
    <property type="match status" value="4"/>
</dbReference>
<dbReference type="PANTHER" id="PTHR11707:SF28">
    <property type="entry name" value="60 KDA LYSOPHOSPHOLIPASE"/>
    <property type="match status" value="1"/>
</dbReference>
<feature type="domain" description="L-asparaginase N-terminal" evidence="9">
    <location>
        <begin position="470"/>
        <end position="711"/>
    </location>
</feature>
<evidence type="ECO:0000256" key="8">
    <source>
        <dbReference type="SAM" id="MobiDB-lite"/>
    </source>
</evidence>
<dbReference type="SUPFAM" id="SSF50978">
    <property type="entry name" value="WD40 repeat-like"/>
    <property type="match status" value="1"/>
</dbReference>
<evidence type="ECO:0000313" key="11">
    <source>
        <dbReference type="EMBL" id="GES74776.1"/>
    </source>
</evidence>
<dbReference type="SFLD" id="SFLDS00057">
    <property type="entry name" value="Glutaminase/Asparaginase"/>
    <property type="match status" value="1"/>
</dbReference>
<dbReference type="PRINTS" id="PR00139">
    <property type="entry name" value="ASNGLNASE"/>
</dbReference>
<dbReference type="InterPro" id="IPR027474">
    <property type="entry name" value="L-asparaginase_N"/>
</dbReference>
<dbReference type="SMART" id="SM00320">
    <property type="entry name" value="WD40"/>
    <property type="match status" value="4"/>
</dbReference>
<dbReference type="InterPro" id="IPR002110">
    <property type="entry name" value="Ankyrin_rpt"/>
</dbReference>
<dbReference type="OrthoDB" id="542841at2759"/>
<dbReference type="Pfam" id="PF12796">
    <property type="entry name" value="Ank_2"/>
    <property type="match status" value="2"/>
</dbReference>
<dbReference type="InterPro" id="IPR036152">
    <property type="entry name" value="Asp/glu_Ase-like_sf"/>
</dbReference>
<evidence type="ECO:0000256" key="7">
    <source>
        <dbReference type="PROSITE-ProRule" id="PRU10100"/>
    </source>
</evidence>
<evidence type="ECO:0000256" key="3">
    <source>
        <dbReference type="ARBA" id="ARBA00022801"/>
    </source>
</evidence>
<dbReference type="CDD" id="cd08963">
    <property type="entry name" value="L-asparaginase_I"/>
    <property type="match status" value="1"/>
</dbReference>
<dbReference type="GO" id="GO:0009066">
    <property type="term" value="P:aspartate family amino acid metabolic process"/>
    <property type="evidence" value="ECO:0007669"/>
    <property type="project" value="UniProtKB-ARBA"/>
</dbReference>
<dbReference type="Pfam" id="PF17763">
    <property type="entry name" value="Asparaginase_C"/>
    <property type="match status" value="1"/>
</dbReference>
<feature type="domain" description="Asparaginase/glutaminase C-terminal" evidence="10">
    <location>
        <begin position="731"/>
        <end position="847"/>
    </location>
</feature>
<evidence type="ECO:0000259" key="9">
    <source>
        <dbReference type="Pfam" id="PF00710"/>
    </source>
</evidence>
<evidence type="ECO:0000259" key="10">
    <source>
        <dbReference type="Pfam" id="PF17763"/>
    </source>
</evidence>
<dbReference type="Gene3D" id="3.40.50.40">
    <property type="match status" value="1"/>
</dbReference>
<keyword evidence="3" id="KW-0378">Hydrolase</keyword>
<gene>
    <name evidence="11" type="ORF">RCL2_000224200</name>
</gene>
<dbReference type="PROSITE" id="PS50297">
    <property type="entry name" value="ANK_REP_REGION"/>
    <property type="match status" value="2"/>
</dbReference>
<feature type="repeat" description="ANK" evidence="6">
    <location>
        <begin position="945"/>
        <end position="977"/>
    </location>
</feature>
<dbReference type="NCBIfam" id="TIGR00519">
    <property type="entry name" value="asnASE_I"/>
    <property type="match status" value="1"/>
</dbReference>
<sequence length="1159" mass="129188">MDNLSPSYDLIGLSTRSTGGKISKVRFDDTKQEFESNEVLFATGSWDTPKENTLLLWNVEQISLGLGEQPSLTYSVLGKTTHEGDVTDMRFIGDNIILTSSSNGSLNAFQFINTNTSDIMDQSVGTSHYQLQEIMSRRLHSFTDTKNASLNSFAIKPHSINDPLVATVGEDGRIVIVRIEDSIKDHVIEDADASSIKAILWPRSNEIILANGCGQLRIFDPRENKPTTICHDPINIRVPINCLAFHPSKVHKVASGNNKGGVTIWDTRKLSEPEKHAQPHNSRVWEVFFHPYYQELLFSCSEDGTIGAVNFADFTPSFSIQDSMNAVKGQNVTIRKIGPWATFGQMETKPSKKNFPFGDNDLEFLNKYPQDSQSQLFSKIAHKITKKISFGKSAVVNQNKKMGSQKRKIDNLEIPDSGPFVRSNTPMSGYSSSSEDEYGPSANQPLIFNDAVSIQLHQPRSDMATGELSQVLIIYTGGTIGMKNTRKHGYVPVPDYLTETLAGMSRFHDSTYDLNFRRFSSNSDDQTEEEIYPTAKITLKDPNKDDYVEIFQRSLISPPSLVGKRIRYSIIEYVPLLDSCNITSDDWIRIATDIEANYESFDAFIILHGTDTMAYTASALSFLLEDLGKTVILTGSQVPISEVRNDGIENLLGALTIAGHYVIPEVCLFFHNKLFRGNRCLKMNAVDFDAFDSPNLAPLATVGINIDVNWAEVVRTSSIAKFKAHKTLNRNVSTLRLFPGITETTVKALLAEPTEGLILETYGAGNAPNTRDDLMRALASASDRGVVIVNCTQCKKGIVTDMYATGKALRKVGVVSGNDMTPECALVKLSYLLSDNRFSPTVVRELMTRNLRGELTVVAPKPRFTFHNRTHKIIQNMINAAADANKAAVKDTSLMMDVQEKVLMEKSLYPILLCSAAGTDDLDGMLLLSENYEGMMLMLNCVDYDGRTPLHIACAGGHHRIVKFLLQNGASVHMRDRFGHTPLYEAARNKHKHVIHTLRETGAHFNDAEINDVMFQAISAAANNDVELLKHFVDAGIDINRTGFDHRTALHHAVAEGCLETVQYLLSLPDINTETKDRWGRRPIDDAEMNLGRMWGRDNETEKQLREIVRLLRDKADYQEYETIKIKHPSTSNEYSRSNDNHLNGVNGVVFVVDNDASK</sequence>
<evidence type="ECO:0000256" key="4">
    <source>
        <dbReference type="ARBA" id="ARBA00023043"/>
    </source>
</evidence>
<dbReference type="Proteomes" id="UP000615446">
    <property type="component" value="Unassembled WGS sequence"/>
</dbReference>
<evidence type="ECO:0000313" key="12">
    <source>
        <dbReference type="Proteomes" id="UP000615446"/>
    </source>
</evidence>
<dbReference type="InterPro" id="IPR006033">
    <property type="entry name" value="AsnA_fam"/>
</dbReference>
<dbReference type="InterPro" id="IPR001680">
    <property type="entry name" value="WD40_rpt"/>
</dbReference>
<dbReference type="SMART" id="SM00870">
    <property type="entry name" value="Asparaginase"/>
    <property type="match status" value="1"/>
</dbReference>
<dbReference type="AlphaFoldDB" id="A0A8H3KXE6"/>
<dbReference type="SUPFAM" id="SSF53774">
    <property type="entry name" value="Glutaminase/Asparaginase"/>
    <property type="match status" value="1"/>
</dbReference>